<reference evidence="6 7" key="1">
    <citation type="submission" date="2017-12" db="EMBL/GenBank/DDBJ databases">
        <title>Genomes of bacteria within cyanobacterial aggregates.</title>
        <authorList>
            <person name="Cai H."/>
        </authorList>
    </citation>
    <scope>NUCLEOTIDE SEQUENCE [LARGE SCALE GENOMIC DNA]</scope>
    <source>
        <strain evidence="6 7">TH16</strain>
    </source>
</reference>
<dbReference type="InterPro" id="IPR005495">
    <property type="entry name" value="LptG/LptF_permease"/>
</dbReference>
<dbReference type="Pfam" id="PF03739">
    <property type="entry name" value="LptF_LptG"/>
    <property type="match status" value="1"/>
</dbReference>
<evidence type="ECO:0000313" key="6">
    <source>
        <dbReference type="EMBL" id="AUN29542.1"/>
    </source>
</evidence>
<keyword evidence="5" id="KW-0472">Membrane</keyword>
<evidence type="ECO:0000256" key="3">
    <source>
        <dbReference type="ARBA" id="ARBA00022692"/>
    </source>
</evidence>
<dbReference type="GO" id="GO:0015920">
    <property type="term" value="P:lipopolysaccharide transport"/>
    <property type="evidence" value="ECO:0007669"/>
    <property type="project" value="TreeGrafter"/>
</dbReference>
<organism evidence="6 7">
    <name type="scientific">Niveispirillum cyanobacteriorum</name>
    <dbReference type="NCBI Taxonomy" id="1612173"/>
    <lineage>
        <taxon>Bacteria</taxon>
        <taxon>Pseudomonadati</taxon>
        <taxon>Pseudomonadota</taxon>
        <taxon>Alphaproteobacteria</taxon>
        <taxon>Rhodospirillales</taxon>
        <taxon>Azospirillaceae</taxon>
        <taxon>Niveispirillum</taxon>
    </lineage>
</organism>
<sequence>MVDAGPVRCPTLWENMSQINRYLLRNLFLATIVVTGALSAAIWLTQSLRLVELVVEGGAGFGAFAHLALLSFPTFLSIVLPFGVLTAVLFTYNRLTQDSELVVMRAAGLGPMALARPVLILALIGTLFCFMLSVWLGPAAQRSLVALRQSVRSDVSAMLLREGTFNELSDKLTIYVRDRLPDGSLEDILIHDGRQPGVTTTIVAASGTITDADGTPRVLVHDGTQSKFTEATGKAEWLEFERYAVDLQSLRRELAPRWVEPRERTLEQLWTPDANDPIDQRFAGRLRAELHNRLASPFLVLSFATIALAALLPGEFSRRGRGRRITVAAVGALVLQAAVLGIVSLIGKVPVLAGLLYLFVLAPVPLCLWYLRRDGMGRSLPAAPGKGVG</sequence>
<dbReference type="KEGG" id="ncb:C0V82_04345"/>
<dbReference type="NCBIfam" id="TIGR04407">
    <property type="entry name" value="LptF_YjgP"/>
    <property type="match status" value="1"/>
</dbReference>
<keyword evidence="3" id="KW-0812">Transmembrane</keyword>
<name>A0A2K9N968_9PROT</name>
<keyword evidence="7" id="KW-1185">Reference proteome</keyword>
<dbReference type="GO" id="GO:0043190">
    <property type="term" value="C:ATP-binding cassette (ABC) transporter complex"/>
    <property type="evidence" value="ECO:0007669"/>
    <property type="project" value="InterPro"/>
</dbReference>
<keyword evidence="4" id="KW-1133">Transmembrane helix</keyword>
<gene>
    <name evidence="6" type="primary">lptF</name>
    <name evidence="6" type="ORF">C0V82_04345</name>
</gene>
<dbReference type="EMBL" id="CP025611">
    <property type="protein sequence ID" value="AUN29542.1"/>
    <property type="molecule type" value="Genomic_DNA"/>
</dbReference>
<evidence type="ECO:0000256" key="5">
    <source>
        <dbReference type="ARBA" id="ARBA00023136"/>
    </source>
</evidence>
<evidence type="ECO:0000256" key="2">
    <source>
        <dbReference type="ARBA" id="ARBA00022475"/>
    </source>
</evidence>
<dbReference type="AlphaFoldDB" id="A0A2K9N968"/>
<evidence type="ECO:0000313" key="7">
    <source>
        <dbReference type="Proteomes" id="UP000234752"/>
    </source>
</evidence>
<keyword evidence="2" id="KW-1003">Cell membrane</keyword>
<protein>
    <submittedName>
        <fullName evidence="6">LPS export ABC transporter permease LptF</fullName>
    </submittedName>
</protein>
<dbReference type="PANTHER" id="PTHR33529:SF6">
    <property type="entry name" value="YJGP_YJGQ FAMILY PERMEASE"/>
    <property type="match status" value="1"/>
</dbReference>
<dbReference type="GO" id="GO:0055085">
    <property type="term" value="P:transmembrane transport"/>
    <property type="evidence" value="ECO:0007669"/>
    <property type="project" value="InterPro"/>
</dbReference>
<dbReference type="Proteomes" id="UP000234752">
    <property type="component" value="Chromosome eg_1"/>
</dbReference>
<dbReference type="InterPro" id="IPR030922">
    <property type="entry name" value="LptF"/>
</dbReference>
<accession>A0A2K9N968</accession>
<evidence type="ECO:0000256" key="1">
    <source>
        <dbReference type="ARBA" id="ARBA00004651"/>
    </source>
</evidence>
<comment type="subcellular location">
    <subcellularLocation>
        <location evidence="1">Cell membrane</location>
        <topology evidence="1">Multi-pass membrane protein</topology>
    </subcellularLocation>
</comment>
<proteinExistence type="predicted"/>
<dbReference type="PANTHER" id="PTHR33529">
    <property type="entry name" value="SLR0882 PROTEIN-RELATED"/>
    <property type="match status" value="1"/>
</dbReference>
<evidence type="ECO:0000256" key="4">
    <source>
        <dbReference type="ARBA" id="ARBA00022989"/>
    </source>
</evidence>